<dbReference type="Pfam" id="PF10983">
    <property type="entry name" value="DUF2793"/>
    <property type="match status" value="1"/>
</dbReference>
<dbReference type="InParanoid" id="A0A2G4YRB6"/>
<dbReference type="AlphaFoldDB" id="A0A2G4YRB6"/>
<dbReference type="RefSeq" id="WP_099472456.1">
    <property type="nucleotide sequence ID" value="NZ_CP041025.1"/>
</dbReference>
<evidence type="ECO:0000313" key="1">
    <source>
        <dbReference type="EMBL" id="PHZ84884.1"/>
    </source>
</evidence>
<gene>
    <name evidence="1" type="ORF">CRD36_09160</name>
</gene>
<proteinExistence type="predicted"/>
<comment type="caution">
    <text evidence="1">The sequence shown here is derived from an EMBL/GenBank/DDBJ whole genome shotgun (WGS) entry which is preliminary data.</text>
</comment>
<dbReference type="EMBL" id="PDEM01000020">
    <property type="protein sequence ID" value="PHZ84884.1"/>
    <property type="molecule type" value="Genomic_DNA"/>
</dbReference>
<protein>
    <recommendedName>
        <fullName evidence="3">DUF2793 domain-containing protein</fullName>
    </recommendedName>
</protein>
<reference evidence="1 2" key="1">
    <citation type="submission" date="2017-10" db="EMBL/GenBank/DDBJ databases">
        <title>Frigbacter circumglobatus gen. nov. sp. nov., isolated from sediment cultured in situ.</title>
        <authorList>
            <person name="Zhao Z."/>
        </authorList>
    </citation>
    <scope>NUCLEOTIDE SEQUENCE [LARGE SCALE GENOMIC DNA]</scope>
    <source>
        <strain evidence="1 2">ZYL</strain>
    </source>
</reference>
<keyword evidence="2" id="KW-1185">Reference proteome</keyword>
<evidence type="ECO:0000313" key="2">
    <source>
        <dbReference type="Proteomes" id="UP000229730"/>
    </source>
</evidence>
<evidence type="ECO:0008006" key="3">
    <source>
        <dbReference type="Google" id="ProtNLM"/>
    </source>
</evidence>
<dbReference type="InterPro" id="IPR021251">
    <property type="entry name" value="DUF2793"/>
</dbReference>
<dbReference type="Proteomes" id="UP000229730">
    <property type="component" value="Unassembled WGS sequence"/>
</dbReference>
<dbReference type="OrthoDB" id="564699at2"/>
<sequence length="167" mass="17756">MTDQTPRLQMPYIIASQAQKEVSHNQALNQLDALVQPVVETADLSEPPLTPMAGGLWLVASGASGDWAGHEDHVAQYMGGGWLFYAPFEGMCVGVKDQNITARYVAGLWRKGQVTGLSFEISGQQVVGPQQGAVSDPVGGAIIDTEARLALTELLAALRYHGLIAAL</sequence>
<organism evidence="1 2">
    <name type="scientific">Paremcibacter congregatus</name>
    <dbReference type="NCBI Taxonomy" id="2043170"/>
    <lineage>
        <taxon>Bacteria</taxon>
        <taxon>Pseudomonadati</taxon>
        <taxon>Pseudomonadota</taxon>
        <taxon>Alphaproteobacteria</taxon>
        <taxon>Emcibacterales</taxon>
        <taxon>Emcibacteraceae</taxon>
        <taxon>Paremcibacter</taxon>
    </lineage>
</organism>
<name>A0A2G4YRB6_9PROT</name>
<accession>A0A2G4YRB6</accession>